<proteinExistence type="predicted"/>
<dbReference type="OrthoDB" id="2934340at2"/>
<accession>A0A4R1AT25</accession>
<comment type="caution">
    <text evidence="1">The sequence shown here is derived from an EMBL/GenBank/DDBJ whole genome shotgun (WGS) entry which is preliminary data.</text>
</comment>
<sequence length="120" mass="14288">METSKDESRLKWGNIKDEYGVGTTEELFGLNDPVEYQCSFIDEVVKKVKSIQRDMNYYRHDEKEDLIHRLDSISYDIGDLDDEINDIRAALEEVREWGVQWKELCKRLILQFNIEINEIN</sequence>
<dbReference type="Proteomes" id="UP000293846">
    <property type="component" value="Unassembled WGS sequence"/>
</dbReference>
<keyword evidence="2" id="KW-1185">Reference proteome</keyword>
<dbReference type="RefSeq" id="WP_131239701.1">
    <property type="nucleotide sequence ID" value="NZ_SJTH01000127.1"/>
</dbReference>
<reference evidence="1 2" key="1">
    <citation type="submission" date="2019-03" db="EMBL/GenBank/DDBJ databases">
        <authorList>
            <person name="Jensen L."/>
            <person name="Storgaard J."/>
            <person name="Sulaj E."/>
            <person name="Schramm A."/>
            <person name="Marshall I.P.G."/>
        </authorList>
    </citation>
    <scope>NUCLEOTIDE SEQUENCE [LARGE SCALE GENOMIC DNA]</scope>
    <source>
        <strain evidence="1 2">2017H2G3</strain>
    </source>
</reference>
<evidence type="ECO:0000313" key="1">
    <source>
        <dbReference type="EMBL" id="TCJ00006.1"/>
    </source>
</evidence>
<name>A0A4R1AT25_9BACI</name>
<gene>
    <name evidence="1" type="ORF">E0Y62_26995</name>
</gene>
<protein>
    <submittedName>
        <fullName evidence="1">Uncharacterized protein</fullName>
    </submittedName>
</protein>
<dbReference type="EMBL" id="SJTH01000127">
    <property type="protein sequence ID" value="TCJ00006.1"/>
    <property type="molecule type" value="Genomic_DNA"/>
</dbReference>
<organism evidence="1 2">
    <name type="scientific">Cytobacillus praedii</name>
    <dbReference type="NCBI Taxonomy" id="1742358"/>
    <lineage>
        <taxon>Bacteria</taxon>
        <taxon>Bacillati</taxon>
        <taxon>Bacillota</taxon>
        <taxon>Bacilli</taxon>
        <taxon>Bacillales</taxon>
        <taxon>Bacillaceae</taxon>
        <taxon>Cytobacillus</taxon>
    </lineage>
</organism>
<dbReference type="AlphaFoldDB" id="A0A4R1AT25"/>
<evidence type="ECO:0000313" key="2">
    <source>
        <dbReference type="Proteomes" id="UP000293846"/>
    </source>
</evidence>